<organism evidence="5 6">
    <name type="scientific">Geodia barretti</name>
    <name type="common">Barrett's horny sponge</name>
    <dbReference type="NCBI Taxonomy" id="519541"/>
    <lineage>
        <taxon>Eukaryota</taxon>
        <taxon>Metazoa</taxon>
        <taxon>Porifera</taxon>
        <taxon>Demospongiae</taxon>
        <taxon>Heteroscleromorpha</taxon>
        <taxon>Tetractinellida</taxon>
        <taxon>Astrophorina</taxon>
        <taxon>Geodiidae</taxon>
        <taxon>Geodia</taxon>
    </lineage>
</organism>
<evidence type="ECO:0000256" key="2">
    <source>
        <dbReference type="ARBA" id="ARBA00008954"/>
    </source>
</evidence>
<dbReference type="Pfam" id="PF00202">
    <property type="entry name" value="Aminotran_3"/>
    <property type="match status" value="1"/>
</dbReference>
<evidence type="ECO:0000256" key="4">
    <source>
        <dbReference type="RuleBase" id="RU003560"/>
    </source>
</evidence>
<gene>
    <name evidence="5" type="ORF">GBAR_LOCUS28532</name>
</gene>
<dbReference type="Gene3D" id="3.90.1150.10">
    <property type="entry name" value="Aspartate Aminotransferase, domain 1"/>
    <property type="match status" value="1"/>
</dbReference>
<dbReference type="Gene3D" id="3.40.640.10">
    <property type="entry name" value="Type I PLP-dependent aspartate aminotransferase-like (Major domain)"/>
    <property type="match status" value="1"/>
</dbReference>
<protein>
    <submittedName>
        <fullName evidence="5">Glutamate-1-semialdehyde 2,1-aminomutase 2</fullName>
    </submittedName>
</protein>
<proteinExistence type="inferred from homology"/>
<dbReference type="InterPro" id="IPR015421">
    <property type="entry name" value="PyrdxlP-dep_Trfase_major"/>
</dbReference>
<dbReference type="InterPro" id="IPR049704">
    <property type="entry name" value="Aminotrans_3_PPA_site"/>
</dbReference>
<dbReference type="Proteomes" id="UP001174909">
    <property type="component" value="Unassembled WGS sequence"/>
</dbReference>
<comment type="cofactor">
    <cofactor evidence="1">
        <name>pyridoxal 5'-phosphate</name>
        <dbReference type="ChEBI" id="CHEBI:597326"/>
    </cofactor>
</comment>
<dbReference type="GO" id="GO:0008483">
    <property type="term" value="F:transaminase activity"/>
    <property type="evidence" value="ECO:0007669"/>
    <property type="project" value="InterPro"/>
</dbReference>
<comment type="caution">
    <text evidence="5">The sequence shown here is derived from an EMBL/GenBank/DDBJ whole genome shotgun (WGS) entry which is preliminary data.</text>
</comment>
<dbReference type="AlphaFoldDB" id="A0AA35XH50"/>
<comment type="similarity">
    <text evidence="2 4">Belongs to the class-III pyridoxal-phosphate-dependent aminotransferase family.</text>
</comment>
<accession>A0AA35XH50</accession>
<keyword evidence="3 4" id="KW-0663">Pyridoxal phosphate</keyword>
<keyword evidence="6" id="KW-1185">Reference proteome</keyword>
<dbReference type="InterPro" id="IPR015424">
    <property type="entry name" value="PyrdxlP-dep_Trfase"/>
</dbReference>
<sequence>MDRGKGPRKWDIDGNEYVDYRTGHGSMILGQAHPAIVDAVQTQMAKGTHLSPCTEVEIRWASLIKQIVPSVEKVRFVSSGTEAVMMAFRICRRFTGKEKIVKFADAFHGWSDAAYVTDPDTDAAYGIPSGTASSVINLPPHDLEAVENTLKSDDDIAAVVFQGNDVARPEFIRGLRELTERMGVLLMIDEVVSGFRWSMSGCKGRYDVTPDVSAFAKILAGGLPGGAVGGRADILDVIGQGGVRHPGTFNANPLSAAAGATRAPTFDRRADCRNGRSVGGKTPGRNKRVDQLQMEFINQSMVESRGVHLSSSHQDSEIDFTVDKFEAALTEVRKTGAI</sequence>
<dbReference type="EMBL" id="CASHTH010003986">
    <property type="protein sequence ID" value="CAI8052121.1"/>
    <property type="molecule type" value="Genomic_DNA"/>
</dbReference>
<dbReference type="GO" id="GO:0030170">
    <property type="term" value="F:pyridoxal phosphate binding"/>
    <property type="evidence" value="ECO:0007669"/>
    <property type="project" value="InterPro"/>
</dbReference>
<name>A0AA35XH50_GEOBA</name>
<evidence type="ECO:0000313" key="5">
    <source>
        <dbReference type="EMBL" id="CAI8052121.1"/>
    </source>
</evidence>
<dbReference type="PANTHER" id="PTHR43713:SF3">
    <property type="entry name" value="GLUTAMATE-1-SEMIALDEHYDE 2,1-AMINOMUTASE 1, CHLOROPLASTIC-RELATED"/>
    <property type="match status" value="1"/>
</dbReference>
<dbReference type="PROSITE" id="PS00600">
    <property type="entry name" value="AA_TRANSFER_CLASS_3"/>
    <property type="match status" value="1"/>
</dbReference>
<evidence type="ECO:0000256" key="3">
    <source>
        <dbReference type="ARBA" id="ARBA00022898"/>
    </source>
</evidence>
<dbReference type="InterPro" id="IPR015422">
    <property type="entry name" value="PyrdxlP-dep_Trfase_small"/>
</dbReference>
<dbReference type="SUPFAM" id="SSF53383">
    <property type="entry name" value="PLP-dependent transferases"/>
    <property type="match status" value="1"/>
</dbReference>
<reference evidence="5" key="1">
    <citation type="submission" date="2023-03" db="EMBL/GenBank/DDBJ databases">
        <authorList>
            <person name="Steffen K."/>
            <person name="Cardenas P."/>
        </authorList>
    </citation>
    <scope>NUCLEOTIDE SEQUENCE</scope>
</reference>
<dbReference type="PANTHER" id="PTHR43713">
    <property type="entry name" value="GLUTAMATE-1-SEMIALDEHYDE 2,1-AMINOMUTASE"/>
    <property type="match status" value="1"/>
</dbReference>
<evidence type="ECO:0000256" key="1">
    <source>
        <dbReference type="ARBA" id="ARBA00001933"/>
    </source>
</evidence>
<dbReference type="InterPro" id="IPR005814">
    <property type="entry name" value="Aminotrans_3"/>
</dbReference>
<evidence type="ECO:0000313" key="6">
    <source>
        <dbReference type="Proteomes" id="UP001174909"/>
    </source>
</evidence>